<sequence>MLMYDVEEFWKFDMRVGLVKDAEKIPRTRKLIKLVVDFGKEERTIVTGIADQYSPEDLKGKKFIFVLNLKPKKFSGVESQGMLIVAETEEGRVFLISVPDEVPVGTKVW</sequence>
<dbReference type="RefSeq" id="WP_068324724.1">
    <property type="nucleotide sequence ID" value="NZ_CP010835.1"/>
</dbReference>
<accession>A0A127BDT5</accession>
<dbReference type="GO" id="GO:0005737">
    <property type="term" value="C:cytoplasm"/>
    <property type="evidence" value="ECO:0007669"/>
    <property type="project" value="UniProtKB-SubCell"/>
</dbReference>
<keyword evidence="11 16" id="KW-0694">RNA-binding</keyword>
<dbReference type="GO" id="GO:0006431">
    <property type="term" value="P:methionyl-tRNA aminoacylation"/>
    <property type="evidence" value="ECO:0007669"/>
    <property type="project" value="InterPro"/>
</dbReference>
<dbReference type="Gene3D" id="2.40.50.140">
    <property type="entry name" value="Nucleic acid-binding proteins"/>
    <property type="match status" value="1"/>
</dbReference>
<dbReference type="PROSITE" id="PS50886">
    <property type="entry name" value="TRBD"/>
    <property type="match status" value="1"/>
</dbReference>
<protein>
    <recommendedName>
        <fullName evidence="5">Methionine--tRNA ligase</fullName>
        <ecNumber evidence="4">6.1.1.10</ecNumber>
    </recommendedName>
    <alternativeName>
        <fullName evidence="14">Methionyl-tRNA synthetase</fullName>
    </alternativeName>
</protein>
<dbReference type="SUPFAM" id="SSF50249">
    <property type="entry name" value="Nucleic acid-binding proteins"/>
    <property type="match status" value="1"/>
</dbReference>
<evidence type="ECO:0000256" key="14">
    <source>
        <dbReference type="ARBA" id="ARBA00030904"/>
    </source>
</evidence>
<name>A0A127BDT5_9EURY</name>
<comment type="subunit">
    <text evidence="3">Homodimer.</text>
</comment>
<evidence type="ECO:0000256" key="11">
    <source>
        <dbReference type="ARBA" id="ARBA00022884"/>
    </source>
</evidence>
<evidence type="ECO:0000259" key="17">
    <source>
        <dbReference type="PROSITE" id="PS50886"/>
    </source>
</evidence>
<evidence type="ECO:0000256" key="4">
    <source>
        <dbReference type="ARBA" id="ARBA00012838"/>
    </source>
</evidence>
<comment type="function">
    <text evidence="1">Is required not only for elongation of protein synthesis but also for the initiation of all mRNA translation through initiator tRNA(fMet) aminoacylation.</text>
</comment>
<evidence type="ECO:0000256" key="10">
    <source>
        <dbReference type="ARBA" id="ARBA00022840"/>
    </source>
</evidence>
<dbReference type="InterPro" id="IPR012340">
    <property type="entry name" value="NA-bd_OB-fold"/>
</dbReference>
<keyword evidence="13" id="KW-0030">Aminoacyl-tRNA synthetase</keyword>
<evidence type="ECO:0000313" key="18">
    <source>
        <dbReference type="EMBL" id="AMM54979.1"/>
    </source>
</evidence>
<keyword evidence="10" id="KW-0067">ATP-binding</keyword>
<dbReference type="NCBIfam" id="TIGR00399">
    <property type="entry name" value="metG_C_term"/>
    <property type="match status" value="1"/>
</dbReference>
<evidence type="ECO:0000256" key="8">
    <source>
        <dbReference type="ARBA" id="ARBA00022598"/>
    </source>
</evidence>
<evidence type="ECO:0000256" key="3">
    <source>
        <dbReference type="ARBA" id="ARBA00011738"/>
    </source>
</evidence>
<dbReference type="KEGG" id="pyc:TQ32_04970"/>
<evidence type="ECO:0000256" key="2">
    <source>
        <dbReference type="ARBA" id="ARBA00004496"/>
    </source>
</evidence>
<comment type="catalytic activity">
    <reaction evidence="15">
        <text>tRNA(Met) + L-methionine + ATP = L-methionyl-tRNA(Met) + AMP + diphosphate</text>
        <dbReference type="Rhea" id="RHEA:13481"/>
        <dbReference type="Rhea" id="RHEA-COMP:9667"/>
        <dbReference type="Rhea" id="RHEA-COMP:9698"/>
        <dbReference type="ChEBI" id="CHEBI:30616"/>
        <dbReference type="ChEBI" id="CHEBI:33019"/>
        <dbReference type="ChEBI" id="CHEBI:57844"/>
        <dbReference type="ChEBI" id="CHEBI:78442"/>
        <dbReference type="ChEBI" id="CHEBI:78530"/>
        <dbReference type="ChEBI" id="CHEBI:456215"/>
        <dbReference type="EC" id="6.1.1.10"/>
    </reaction>
</comment>
<dbReference type="PATRIC" id="fig|1609559.3.peg.1032"/>
<dbReference type="Pfam" id="PF01588">
    <property type="entry name" value="tRNA_bind"/>
    <property type="match status" value="1"/>
</dbReference>
<dbReference type="FunFam" id="2.40.50.140:FF:000042">
    <property type="entry name" value="Methionine--tRNA ligase"/>
    <property type="match status" value="1"/>
</dbReference>
<dbReference type="GO" id="GO:0000049">
    <property type="term" value="F:tRNA binding"/>
    <property type="evidence" value="ECO:0007669"/>
    <property type="project" value="UniProtKB-UniRule"/>
</dbReference>
<dbReference type="PANTHER" id="PTHR11586:SF37">
    <property type="entry name" value="TRNA-BINDING DOMAIN-CONTAINING PROTEIN"/>
    <property type="match status" value="1"/>
</dbReference>
<comment type="subcellular location">
    <subcellularLocation>
        <location evidence="2">Cytoplasm</location>
    </subcellularLocation>
</comment>
<dbReference type="InterPro" id="IPR002547">
    <property type="entry name" value="tRNA-bd_dom"/>
</dbReference>
<reference evidence="18 19" key="2">
    <citation type="journal article" date="2016" name="Int. J. Syst. Evol. Microbiol.">
        <title>Pyrococcus kukulkanii sp. nov., a hyperthermophilic, piezophilic archaeon isolated from a deep-sea hydrothermal vent.</title>
        <authorList>
            <person name="Callac N."/>
            <person name="Oger P."/>
            <person name="Lesongeur F."/>
            <person name="Rattray J.E."/>
            <person name="Vannier P."/>
            <person name="Michoud G."/>
            <person name="Beauverger M."/>
            <person name="Gayet N."/>
            <person name="Rouxel O."/>
            <person name="Jebbar M."/>
            <person name="Godfroy A."/>
        </authorList>
    </citation>
    <scope>NUCLEOTIDE SEQUENCE [LARGE SCALE GENOMIC DNA]</scope>
    <source>
        <strain evidence="18 19">NCB100</strain>
    </source>
</reference>
<gene>
    <name evidence="18" type="ORF">TQ32_04970</name>
</gene>
<keyword evidence="9" id="KW-0547">Nucleotide-binding</keyword>
<evidence type="ECO:0000256" key="16">
    <source>
        <dbReference type="PROSITE-ProRule" id="PRU00209"/>
    </source>
</evidence>
<evidence type="ECO:0000256" key="6">
    <source>
        <dbReference type="ARBA" id="ARBA00022490"/>
    </source>
</evidence>
<evidence type="ECO:0000256" key="13">
    <source>
        <dbReference type="ARBA" id="ARBA00023146"/>
    </source>
</evidence>
<dbReference type="CDD" id="cd02800">
    <property type="entry name" value="tRNA_bind_EcMetRS_like"/>
    <property type="match status" value="1"/>
</dbReference>
<dbReference type="GO" id="GO:0005524">
    <property type="term" value="F:ATP binding"/>
    <property type="evidence" value="ECO:0007669"/>
    <property type="project" value="UniProtKB-KW"/>
</dbReference>
<evidence type="ECO:0000313" key="19">
    <source>
        <dbReference type="Proteomes" id="UP000070587"/>
    </source>
</evidence>
<evidence type="ECO:0000256" key="15">
    <source>
        <dbReference type="ARBA" id="ARBA00047364"/>
    </source>
</evidence>
<keyword evidence="12" id="KW-0648">Protein biosynthesis</keyword>
<proteinExistence type="predicted"/>
<evidence type="ECO:0000256" key="5">
    <source>
        <dbReference type="ARBA" id="ARBA00018753"/>
    </source>
</evidence>
<reference evidence="19" key="1">
    <citation type="submission" date="2015-02" db="EMBL/GenBank/DDBJ databases">
        <title>Pyrococcus kukulkanii sp. nov., a novel hyperthermophilic archaeon isolated from a deep-sea hydrothermal vent at the Guaymas Basin.</title>
        <authorList>
            <person name="Oger P.M."/>
            <person name="Callac N."/>
            <person name="Jebbar M."/>
            <person name="Godfroy A."/>
        </authorList>
    </citation>
    <scope>NUCLEOTIDE SEQUENCE [LARGE SCALE GENOMIC DNA]</scope>
    <source>
        <strain evidence="19">NCB100</strain>
    </source>
</reference>
<evidence type="ECO:0000256" key="12">
    <source>
        <dbReference type="ARBA" id="ARBA00022917"/>
    </source>
</evidence>
<evidence type="ECO:0000256" key="9">
    <source>
        <dbReference type="ARBA" id="ARBA00022741"/>
    </source>
</evidence>
<evidence type="ECO:0000256" key="7">
    <source>
        <dbReference type="ARBA" id="ARBA00022555"/>
    </source>
</evidence>
<keyword evidence="7 16" id="KW-0820">tRNA-binding</keyword>
<organism evidence="18 19">
    <name type="scientific">Pyrococcus kukulkanii</name>
    <dbReference type="NCBI Taxonomy" id="1609559"/>
    <lineage>
        <taxon>Archaea</taxon>
        <taxon>Methanobacteriati</taxon>
        <taxon>Methanobacteriota</taxon>
        <taxon>Thermococci</taxon>
        <taxon>Thermococcales</taxon>
        <taxon>Thermococcaceae</taxon>
        <taxon>Pyrococcus</taxon>
    </lineage>
</organism>
<keyword evidence="8" id="KW-0436">Ligase</keyword>
<dbReference type="InterPro" id="IPR051270">
    <property type="entry name" value="Tyrosine-tRNA_ligase_regulator"/>
</dbReference>
<dbReference type="GeneID" id="28491163"/>
<dbReference type="GO" id="GO:0004825">
    <property type="term" value="F:methionine-tRNA ligase activity"/>
    <property type="evidence" value="ECO:0007669"/>
    <property type="project" value="UniProtKB-EC"/>
</dbReference>
<evidence type="ECO:0000256" key="1">
    <source>
        <dbReference type="ARBA" id="ARBA00003314"/>
    </source>
</evidence>
<feature type="domain" description="TRNA-binding" evidence="17">
    <location>
        <begin position="8"/>
        <end position="109"/>
    </location>
</feature>
<dbReference type="Proteomes" id="UP000070587">
    <property type="component" value="Chromosome"/>
</dbReference>
<dbReference type="EC" id="6.1.1.10" evidence="4"/>
<dbReference type="STRING" id="1609559.TQ32_04970"/>
<dbReference type="EMBL" id="CP010835">
    <property type="protein sequence ID" value="AMM54979.1"/>
    <property type="molecule type" value="Genomic_DNA"/>
</dbReference>
<dbReference type="OrthoDB" id="30609at2157"/>
<dbReference type="PANTHER" id="PTHR11586">
    <property type="entry name" value="TRNA-AMINOACYLATION COFACTOR ARC1 FAMILY MEMBER"/>
    <property type="match status" value="1"/>
</dbReference>
<keyword evidence="6" id="KW-0963">Cytoplasm</keyword>
<dbReference type="AlphaFoldDB" id="A0A127BDT5"/>
<dbReference type="InterPro" id="IPR004495">
    <property type="entry name" value="Met-tRNA-synth_bsu_C"/>
</dbReference>